<feature type="domain" description="Acetophenone carboxylase-like C-terminal" evidence="3">
    <location>
        <begin position="502"/>
        <end position="670"/>
    </location>
</feature>
<gene>
    <name evidence="4" type="ORF">ACFS27_20240</name>
</gene>
<evidence type="ECO:0000313" key="5">
    <source>
        <dbReference type="Proteomes" id="UP001597479"/>
    </source>
</evidence>
<evidence type="ECO:0000259" key="1">
    <source>
        <dbReference type="Pfam" id="PF01968"/>
    </source>
</evidence>
<dbReference type="InterPro" id="IPR002821">
    <property type="entry name" value="Hydantoinase_A"/>
</dbReference>
<dbReference type="Proteomes" id="UP001597479">
    <property type="component" value="Unassembled WGS sequence"/>
</dbReference>
<feature type="domain" description="Hydantoinase/oxoprolinase N-terminal" evidence="2">
    <location>
        <begin position="2"/>
        <end position="176"/>
    </location>
</feature>
<dbReference type="SUPFAM" id="SSF53067">
    <property type="entry name" value="Actin-like ATPase domain"/>
    <property type="match status" value="1"/>
</dbReference>
<dbReference type="InterPro" id="IPR045079">
    <property type="entry name" value="Oxoprolinase-like"/>
</dbReference>
<evidence type="ECO:0000259" key="2">
    <source>
        <dbReference type="Pfam" id="PF05378"/>
    </source>
</evidence>
<dbReference type="PANTHER" id="PTHR11365:SF23">
    <property type="entry name" value="HYPOTHETICAL 5-OXOPROLINASE (EUROFUNG)-RELATED"/>
    <property type="match status" value="1"/>
</dbReference>
<comment type="caution">
    <text evidence="4">The sequence shown here is derived from an EMBL/GenBank/DDBJ whole genome shotgun (WGS) entry which is preliminary data.</text>
</comment>
<dbReference type="RefSeq" id="WP_377186560.1">
    <property type="nucleotide sequence ID" value="NZ_JBHUOG010000002.1"/>
</dbReference>
<dbReference type="Pfam" id="PF19278">
    <property type="entry name" value="Hydant_A_C"/>
    <property type="match status" value="1"/>
</dbReference>
<dbReference type="InterPro" id="IPR049517">
    <property type="entry name" value="ACX-like_C"/>
</dbReference>
<sequence length="679" mass="72210">MRIGVDIGGTFTDITALDDAGGFHIGKIPSTQQDQSLALADGVRGVLERAGAVAADVDYLGHGTTVATNTLLELDGSPTALVVTRGFRDVLEIARQKRPSLYDLFADKPRILVPRRLVFEIDERLAGDGTVIRPVRDDDLAELLDGLAAVDVQAVAICFLHSYRDSGHERRVADAVAARFPDRYVTRSSEVAAEFREYERLSTTVINAFVGPRMGSYVSRLGERTRQLGVPVAPKIIESSGGLVSPDSIVRRPVTTLLSGPSAGVLGAAWIAEHSGFRDLVTFDMGGTSTDVCLVRDGRALVTKERSIDGYVVRTPSANVHTVGAGGGSIARVDGAGALQVGPRSAGAWPGPAAYGHGGTVATVTDANVLLGRQNPDQVIGDDLHLDLAAARRVVGEVAAGLASDPEQAALGIVRVANSHMARAVRRVSVDTGDDPRDLALVAYGGAGPLHAVEVAREVGVRTVLVPPNPGTLCALGLLVTEARTEIVRSSLIDLDGDVTGLRAVISDLRAAAVEWFEREGIPADQRSTRFVLDMRYQRQNFELPVDVGDGDLTDADLPAVVDRFHETHRRSYGFAHPDSTVRVVTVTVIASQPVETPRAPLLVKRRTGDADPVVARRRVLFEDTGAVDAAIYRRELLRAGDVLTGPAVVEQQDSTTVLPPATRSVVDPYGTLIVEVNA</sequence>
<dbReference type="Pfam" id="PF05378">
    <property type="entry name" value="Hydant_A_N"/>
    <property type="match status" value="1"/>
</dbReference>
<name>A0ABW5VW88_9MICO</name>
<dbReference type="PANTHER" id="PTHR11365">
    <property type="entry name" value="5-OXOPROLINASE RELATED"/>
    <property type="match status" value="1"/>
</dbReference>
<protein>
    <submittedName>
        <fullName evidence="4">Hydantoinase/oxoprolinase family protein</fullName>
    </submittedName>
</protein>
<dbReference type="InterPro" id="IPR043129">
    <property type="entry name" value="ATPase_NBD"/>
</dbReference>
<feature type="domain" description="Hydantoinase A/oxoprolinase" evidence="1">
    <location>
        <begin position="200"/>
        <end position="486"/>
    </location>
</feature>
<dbReference type="EMBL" id="JBHUOG010000002">
    <property type="protein sequence ID" value="MFD2795903.1"/>
    <property type="molecule type" value="Genomic_DNA"/>
</dbReference>
<organism evidence="4 5">
    <name type="scientific">Promicromonospora vindobonensis</name>
    <dbReference type="NCBI Taxonomy" id="195748"/>
    <lineage>
        <taxon>Bacteria</taxon>
        <taxon>Bacillati</taxon>
        <taxon>Actinomycetota</taxon>
        <taxon>Actinomycetes</taxon>
        <taxon>Micrococcales</taxon>
        <taxon>Promicromonosporaceae</taxon>
        <taxon>Promicromonospora</taxon>
    </lineage>
</organism>
<proteinExistence type="predicted"/>
<evidence type="ECO:0000259" key="3">
    <source>
        <dbReference type="Pfam" id="PF19278"/>
    </source>
</evidence>
<keyword evidence="5" id="KW-1185">Reference proteome</keyword>
<accession>A0ABW5VW88</accession>
<evidence type="ECO:0000313" key="4">
    <source>
        <dbReference type="EMBL" id="MFD2795903.1"/>
    </source>
</evidence>
<dbReference type="InterPro" id="IPR008040">
    <property type="entry name" value="Hydant_A_N"/>
</dbReference>
<dbReference type="Pfam" id="PF01968">
    <property type="entry name" value="Hydantoinase_A"/>
    <property type="match status" value="1"/>
</dbReference>
<reference evidence="5" key="1">
    <citation type="journal article" date="2019" name="Int. J. Syst. Evol. Microbiol.">
        <title>The Global Catalogue of Microorganisms (GCM) 10K type strain sequencing project: providing services to taxonomists for standard genome sequencing and annotation.</title>
        <authorList>
            <consortium name="The Broad Institute Genomics Platform"/>
            <consortium name="The Broad Institute Genome Sequencing Center for Infectious Disease"/>
            <person name="Wu L."/>
            <person name="Ma J."/>
        </authorList>
    </citation>
    <scope>NUCLEOTIDE SEQUENCE [LARGE SCALE GENOMIC DNA]</scope>
    <source>
        <strain evidence="5">CCM 7044</strain>
    </source>
</reference>